<evidence type="ECO:0000313" key="7">
    <source>
        <dbReference type="EMBL" id="MFB9907879.1"/>
    </source>
</evidence>
<organism evidence="7 8">
    <name type="scientific">Allokutzneria oryzae</name>
    <dbReference type="NCBI Taxonomy" id="1378989"/>
    <lineage>
        <taxon>Bacteria</taxon>
        <taxon>Bacillati</taxon>
        <taxon>Actinomycetota</taxon>
        <taxon>Actinomycetes</taxon>
        <taxon>Pseudonocardiales</taxon>
        <taxon>Pseudonocardiaceae</taxon>
        <taxon>Allokutzneria</taxon>
    </lineage>
</organism>
<gene>
    <name evidence="7" type="ORF">ACFFQA_28425</name>
</gene>
<dbReference type="Gene3D" id="2.40.50.140">
    <property type="entry name" value="Nucleic acid-binding proteins"/>
    <property type="match status" value="1"/>
</dbReference>
<dbReference type="PANTHER" id="PTHR45674:SF4">
    <property type="entry name" value="DNA LIGASE 1"/>
    <property type="match status" value="1"/>
</dbReference>
<comment type="caution">
    <text evidence="7">The sequence shown here is derived from an EMBL/GenBank/DDBJ whole genome shotgun (WGS) entry which is preliminary data.</text>
</comment>
<dbReference type="SUPFAM" id="SSF50249">
    <property type="entry name" value="Nucleic acid-binding proteins"/>
    <property type="match status" value="1"/>
</dbReference>
<dbReference type="InterPro" id="IPR050191">
    <property type="entry name" value="ATP-dep_DNA_ligase"/>
</dbReference>
<evidence type="ECO:0000313" key="8">
    <source>
        <dbReference type="Proteomes" id="UP001589693"/>
    </source>
</evidence>
<dbReference type="SUPFAM" id="SSF56091">
    <property type="entry name" value="DNA ligase/mRNA capping enzyme, catalytic domain"/>
    <property type="match status" value="1"/>
</dbReference>
<dbReference type="InterPro" id="IPR012340">
    <property type="entry name" value="NA-bd_OB-fold"/>
</dbReference>
<dbReference type="PROSITE" id="PS00697">
    <property type="entry name" value="DNA_LIGASE_A1"/>
    <property type="match status" value="1"/>
</dbReference>
<comment type="catalytic activity">
    <reaction evidence="4">
        <text>ATP + (deoxyribonucleotide)n-3'-hydroxyl + 5'-phospho-(deoxyribonucleotide)m = (deoxyribonucleotide)n+m + AMP + diphosphate.</text>
        <dbReference type="EC" id="6.5.1.1"/>
    </reaction>
</comment>
<sequence length="361" mass="40349">MALPLSPPVLPMLASPAASVSDNGGLLYEPKWDGFRCIVFRDGGQVYLQSRNGKDLARYFPEMCASLLAELPERIVVDGELVIERDGELDFDALTERIHPAKSRIALLSEQTPARFIGFDLLAHGDESLLDQPFSARRKRLEEVLPQGERVHITPVTDDPAVAREWFTLFEGAGLDGLIGKPADAPYSPNKRVLTKIKHARTADCVVAGFRWHVKAEPGTAVGSLLLGLHDDKGVLHHVGVVGSFTMARRRELVEELAELRVNAAEGHPWLGEHHDQRRLPGGENRWRKGEQEWEPLRPERVLEISYSQTEGAHPARLRHNGQFARWRPDRDAASCRYDQLEQPARYDLPSVLSGEVRPAS</sequence>
<dbReference type="InterPro" id="IPR044119">
    <property type="entry name" value="Adenylation_LigC-like"/>
</dbReference>
<dbReference type="GO" id="GO:0003910">
    <property type="term" value="F:DNA ligase (ATP) activity"/>
    <property type="evidence" value="ECO:0007669"/>
    <property type="project" value="UniProtKB-EC"/>
</dbReference>
<dbReference type="EC" id="6.5.1.1" evidence="2"/>
<dbReference type="Pfam" id="PF01068">
    <property type="entry name" value="DNA_ligase_A_M"/>
    <property type="match status" value="1"/>
</dbReference>
<comment type="similarity">
    <text evidence="1">Belongs to the ATP-dependent DNA ligase family.</text>
</comment>
<dbReference type="CDD" id="cd07905">
    <property type="entry name" value="Adenylation_DNA_ligase_LigC"/>
    <property type="match status" value="1"/>
</dbReference>
<dbReference type="Gene3D" id="3.30.470.30">
    <property type="entry name" value="DNA ligase/mRNA capping enzyme"/>
    <property type="match status" value="1"/>
</dbReference>
<dbReference type="InterPro" id="IPR016059">
    <property type="entry name" value="DNA_ligase_ATP-dep_CS"/>
</dbReference>
<dbReference type="Proteomes" id="UP001589693">
    <property type="component" value="Unassembled WGS sequence"/>
</dbReference>
<dbReference type="RefSeq" id="WP_377858831.1">
    <property type="nucleotide sequence ID" value="NZ_JBHLZU010000025.1"/>
</dbReference>
<dbReference type="InterPro" id="IPR012310">
    <property type="entry name" value="DNA_ligase_ATP-dep_cent"/>
</dbReference>
<dbReference type="EMBL" id="JBHLZU010000025">
    <property type="protein sequence ID" value="MFB9907879.1"/>
    <property type="molecule type" value="Genomic_DNA"/>
</dbReference>
<evidence type="ECO:0000256" key="3">
    <source>
        <dbReference type="ARBA" id="ARBA00022598"/>
    </source>
</evidence>
<dbReference type="Pfam" id="PF04679">
    <property type="entry name" value="DNA_ligase_A_C"/>
    <property type="match status" value="1"/>
</dbReference>
<dbReference type="NCBIfam" id="NF006078">
    <property type="entry name" value="PRK08224.1"/>
    <property type="match status" value="1"/>
</dbReference>
<dbReference type="InterPro" id="IPR044117">
    <property type="entry name" value="OBF_LigC-like"/>
</dbReference>
<evidence type="ECO:0000256" key="4">
    <source>
        <dbReference type="ARBA" id="ARBA00034003"/>
    </source>
</evidence>
<evidence type="ECO:0000259" key="5">
    <source>
        <dbReference type="Pfam" id="PF01068"/>
    </source>
</evidence>
<accession>A0ABV6A6J3</accession>
<feature type="domain" description="ATP-dependent DNA ligase family profile" evidence="5">
    <location>
        <begin position="11"/>
        <end position="198"/>
    </location>
</feature>
<evidence type="ECO:0000256" key="1">
    <source>
        <dbReference type="ARBA" id="ARBA00007572"/>
    </source>
</evidence>
<protein>
    <recommendedName>
        <fullName evidence="2">DNA ligase (ATP)</fullName>
        <ecNumber evidence="2">6.5.1.1</ecNumber>
    </recommendedName>
</protein>
<evidence type="ECO:0000259" key="6">
    <source>
        <dbReference type="Pfam" id="PF04679"/>
    </source>
</evidence>
<dbReference type="CDD" id="cd07970">
    <property type="entry name" value="OBF_DNA_ligase_LigC"/>
    <property type="match status" value="1"/>
</dbReference>
<feature type="domain" description="DNA ligase ATP-dependent C-terminal" evidence="6">
    <location>
        <begin position="220"/>
        <end position="331"/>
    </location>
</feature>
<reference evidence="7 8" key="1">
    <citation type="submission" date="2024-09" db="EMBL/GenBank/DDBJ databases">
        <authorList>
            <person name="Sun Q."/>
            <person name="Mori K."/>
        </authorList>
    </citation>
    <scope>NUCLEOTIDE SEQUENCE [LARGE SCALE GENOMIC DNA]</scope>
    <source>
        <strain evidence="7 8">TBRC 7907</strain>
    </source>
</reference>
<name>A0ABV6A6J3_9PSEU</name>
<proteinExistence type="inferred from homology"/>
<dbReference type="InterPro" id="IPR012309">
    <property type="entry name" value="DNA_ligase_ATP-dep_C"/>
</dbReference>
<keyword evidence="8" id="KW-1185">Reference proteome</keyword>
<dbReference type="PANTHER" id="PTHR45674">
    <property type="entry name" value="DNA LIGASE 1/3 FAMILY MEMBER"/>
    <property type="match status" value="1"/>
</dbReference>
<evidence type="ECO:0000256" key="2">
    <source>
        <dbReference type="ARBA" id="ARBA00012727"/>
    </source>
</evidence>
<keyword evidence="3 7" id="KW-0436">Ligase</keyword>